<evidence type="ECO:0000256" key="4">
    <source>
        <dbReference type="SAM" id="MobiDB-lite"/>
    </source>
</evidence>
<evidence type="ECO:0000256" key="3">
    <source>
        <dbReference type="ARBA" id="ARBA00022764"/>
    </source>
</evidence>
<feature type="region of interest" description="Disordered" evidence="4">
    <location>
        <begin position="138"/>
        <end position="162"/>
    </location>
</feature>
<name>A0A8J7LZ17_9BACT</name>
<dbReference type="PANTHER" id="PTHR36504">
    <property type="entry name" value="LIPOPOLYSACCHARIDE EXPORT SYSTEM PROTEIN LPTA"/>
    <property type="match status" value="1"/>
</dbReference>
<dbReference type="RefSeq" id="WP_199384822.1">
    <property type="nucleotide sequence ID" value="NZ_JAEMHM010000011.1"/>
</dbReference>
<evidence type="ECO:0000313" key="8">
    <source>
        <dbReference type="Proteomes" id="UP000636888"/>
    </source>
</evidence>
<proteinExistence type="predicted"/>
<evidence type="ECO:0000256" key="1">
    <source>
        <dbReference type="ARBA" id="ARBA00022448"/>
    </source>
</evidence>
<evidence type="ECO:0000259" key="6">
    <source>
        <dbReference type="Pfam" id="PF03968"/>
    </source>
</evidence>
<dbReference type="PANTHER" id="PTHR36504:SF1">
    <property type="entry name" value="LIPOPOLYSACCHARIDE EXPORT SYSTEM PROTEIN LPTA"/>
    <property type="match status" value="1"/>
</dbReference>
<accession>A0A8J7LZ17</accession>
<feature type="compositionally biased region" description="Basic and acidic residues" evidence="4">
    <location>
        <begin position="145"/>
        <end position="162"/>
    </location>
</feature>
<dbReference type="InterPro" id="IPR052037">
    <property type="entry name" value="LPS_export_LptA"/>
</dbReference>
<dbReference type="GO" id="GO:0001530">
    <property type="term" value="F:lipopolysaccharide binding"/>
    <property type="evidence" value="ECO:0007669"/>
    <property type="project" value="InterPro"/>
</dbReference>
<keyword evidence="2 5" id="KW-0732">Signal</keyword>
<dbReference type="GO" id="GO:0030288">
    <property type="term" value="C:outer membrane-bounded periplasmic space"/>
    <property type="evidence" value="ECO:0007669"/>
    <property type="project" value="TreeGrafter"/>
</dbReference>
<dbReference type="InterPro" id="IPR005653">
    <property type="entry name" value="OstA-like_N"/>
</dbReference>
<keyword evidence="8" id="KW-1185">Reference proteome</keyword>
<sequence length="162" mass="17389">MMRSTLFGALLLLLLSSLAGAASTSSEPLKIKSNELHADNEKKTAVFEGKVVARQGDMTLLADRVVISYGADGHELSRVEAFGNVRIHQGTRQAFGSHATYDNKARKIILDGSPKVLQGEDVITGKVITYYVDEQKSEVTGGPNERVEAVIHPGGKDAGKKP</sequence>
<dbReference type="Pfam" id="PF03968">
    <property type="entry name" value="LptD_N"/>
    <property type="match status" value="1"/>
</dbReference>
<gene>
    <name evidence="7" type="primary">lptA</name>
    <name evidence="7" type="ORF">JFN93_14540</name>
</gene>
<dbReference type="GO" id="GO:0015920">
    <property type="term" value="P:lipopolysaccharide transport"/>
    <property type="evidence" value="ECO:0007669"/>
    <property type="project" value="InterPro"/>
</dbReference>
<evidence type="ECO:0000256" key="5">
    <source>
        <dbReference type="SAM" id="SignalP"/>
    </source>
</evidence>
<dbReference type="Gene3D" id="2.60.450.10">
    <property type="entry name" value="Lipopolysaccharide (LPS) transport protein A like domain"/>
    <property type="match status" value="1"/>
</dbReference>
<dbReference type="GO" id="GO:0009279">
    <property type="term" value="C:cell outer membrane"/>
    <property type="evidence" value="ECO:0007669"/>
    <property type="project" value="TreeGrafter"/>
</dbReference>
<keyword evidence="1" id="KW-0813">Transport</keyword>
<protein>
    <submittedName>
        <fullName evidence="7">Lipopolysaccharide transport periplasmic protein LptA</fullName>
    </submittedName>
</protein>
<feature type="domain" description="Organic solvent tolerance-like N-terminal" evidence="6">
    <location>
        <begin position="30"/>
        <end position="136"/>
    </location>
</feature>
<reference evidence="7" key="1">
    <citation type="submission" date="2020-12" db="EMBL/GenBank/DDBJ databases">
        <title>Geomonas sp. Red875, isolated from river sediment.</title>
        <authorList>
            <person name="Xu Z."/>
            <person name="Zhang Z."/>
            <person name="Masuda Y."/>
            <person name="Itoh H."/>
            <person name="Senoo K."/>
        </authorList>
    </citation>
    <scope>NUCLEOTIDE SEQUENCE</scope>
    <source>
        <strain evidence="7">Red875</strain>
    </source>
</reference>
<feature type="signal peptide" evidence="5">
    <location>
        <begin position="1"/>
        <end position="21"/>
    </location>
</feature>
<dbReference type="NCBIfam" id="TIGR03002">
    <property type="entry name" value="outer_YhbN_LptA"/>
    <property type="match status" value="1"/>
</dbReference>
<organism evidence="7 8">
    <name type="scientific">Geomesophilobacter sediminis</name>
    <dbReference type="NCBI Taxonomy" id="2798584"/>
    <lineage>
        <taxon>Bacteria</taxon>
        <taxon>Pseudomonadati</taxon>
        <taxon>Thermodesulfobacteriota</taxon>
        <taxon>Desulfuromonadia</taxon>
        <taxon>Geobacterales</taxon>
        <taxon>Geobacteraceae</taxon>
        <taxon>Geomesophilobacter</taxon>
    </lineage>
</organism>
<dbReference type="AlphaFoldDB" id="A0A8J7LZ17"/>
<keyword evidence="3" id="KW-0574">Periplasm</keyword>
<evidence type="ECO:0000256" key="2">
    <source>
        <dbReference type="ARBA" id="ARBA00022729"/>
    </source>
</evidence>
<evidence type="ECO:0000313" key="7">
    <source>
        <dbReference type="EMBL" id="MBJ6725932.1"/>
    </source>
</evidence>
<dbReference type="Proteomes" id="UP000636888">
    <property type="component" value="Unassembled WGS sequence"/>
</dbReference>
<dbReference type="EMBL" id="JAEMHM010000011">
    <property type="protein sequence ID" value="MBJ6725932.1"/>
    <property type="molecule type" value="Genomic_DNA"/>
</dbReference>
<comment type="caution">
    <text evidence="7">The sequence shown here is derived from an EMBL/GenBank/DDBJ whole genome shotgun (WGS) entry which is preliminary data.</text>
</comment>
<dbReference type="InterPro" id="IPR014340">
    <property type="entry name" value="LptA"/>
</dbReference>
<dbReference type="GO" id="GO:0017089">
    <property type="term" value="F:glycolipid transfer activity"/>
    <property type="evidence" value="ECO:0007669"/>
    <property type="project" value="TreeGrafter"/>
</dbReference>
<feature type="chain" id="PRO_5035319887" evidence="5">
    <location>
        <begin position="22"/>
        <end position="162"/>
    </location>
</feature>